<keyword evidence="3 5" id="KW-0964">Secreted</keyword>
<comment type="similarity">
    <text evidence="2 5">Belongs to the RxLR effector family.</text>
</comment>
<evidence type="ECO:0000256" key="3">
    <source>
        <dbReference type="ARBA" id="ARBA00022525"/>
    </source>
</evidence>
<accession>A0A9W6TTU5</accession>
<dbReference type="EMBL" id="BSXW01000336">
    <property type="protein sequence ID" value="GMF19186.1"/>
    <property type="molecule type" value="Genomic_DNA"/>
</dbReference>
<evidence type="ECO:0000313" key="7">
    <source>
        <dbReference type="Proteomes" id="UP001165083"/>
    </source>
</evidence>
<name>A0A9W6TTU5_9STRA</name>
<dbReference type="AlphaFoldDB" id="A0A9W6TTU5"/>
<organism evidence="6 7">
    <name type="scientific">Phytophthora lilii</name>
    <dbReference type="NCBI Taxonomy" id="2077276"/>
    <lineage>
        <taxon>Eukaryota</taxon>
        <taxon>Sar</taxon>
        <taxon>Stramenopiles</taxon>
        <taxon>Oomycota</taxon>
        <taxon>Peronosporomycetes</taxon>
        <taxon>Peronosporales</taxon>
        <taxon>Peronosporaceae</taxon>
        <taxon>Phytophthora</taxon>
    </lineage>
</organism>
<evidence type="ECO:0000256" key="1">
    <source>
        <dbReference type="ARBA" id="ARBA00004613"/>
    </source>
</evidence>
<dbReference type="InterPro" id="IPR031825">
    <property type="entry name" value="RXLR"/>
</dbReference>
<comment type="domain">
    <text evidence="5">The RxLR-dEER motif acts to carry the protein into the host cell cytoplasm through binding to cell surface phosphatidylinositol-3-phosphate.</text>
</comment>
<dbReference type="Pfam" id="PF16810">
    <property type="entry name" value="RXLR"/>
    <property type="match status" value="1"/>
</dbReference>
<dbReference type="OrthoDB" id="120194at2759"/>
<sequence>MPNSVFSVRKLPTNAQVTIIKTMGRFYAILAVSVVLLVTGEALSTTPNSNHVEKAKLPSIDTSIWHRSLEAEQIDSTVKRSLRTVTDGEGTNGADAEERGFQASVLDKLSKWATKLKLPKTATNLQYRAWLKAKENPKTIYAKLELAGKTRAQLEADPKFKTYLEFSAIWRNKKGLFAA</sequence>
<keyword evidence="4" id="KW-0732">Signal</keyword>
<proteinExistence type="inferred from homology"/>
<evidence type="ECO:0000256" key="5">
    <source>
        <dbReference type="RuleBase" id="RU367124"/>
    </source>
</evidence>
<reference evidence="6" key="1">
    <citation type="submission" date="2023-04" db="EMBL/GenBank/DDBJ databases">
        <title>Phytophthora lilii NBRC 32176.</title>
        <authorList>
            <person name="Ichikawa N."/>
            <person name="Sato H."/>
            <person name="Tonouchi N."/>
        </authorList>
    </citation>
    <scope>NUCLEOTIDE SEQUENCE</scope>
    <source>
        <strain evidence="6">NBRC 32176</strain>
    </source>
</reference>
<evidence type="ECO:0000256" key="4">
    <source>
        <dbReference type="ARBA" id="ARBA00022729"/>
    </source>
</evidence>
<comment type="subcellular location">
    <subcellularLocation>
        <location evidence="1 5">Secreted</location>
    </subcellularLocation>
</comment>
<protein>
    <recommendedName>
        <fullName evidence="5">RxLR effector protein</fullName>
    </recommendedName>
</protein>
<gene>
    <name evidence="6" type="ORF">Plil01_000729500</name>
</gene>
<evidence type="ECO:0000313" key="6">
    <source>
        <dbReference type="EMBL" id="GMF19186.1"/>
    </source>
</evidence>
<evidence type="ECO:0000256" key="2">
    <source>
        <dbReference type="ARBA" id="ARBA00010400"/>
    </source>
</evidence>
<comment type="function">
    <text evidence="5">Effector that suppresses plant defense responses during pathogen infection.</text>
</comment>
<comment type="caution">
    <text evidence="6">The sequence shown here is derived from an EMBL/GenBank/DDBJ whole genome shotgun (WGS) entry which is preliminary data.</text>
</comment>
<keyword evidence="7" id="KW-1185">Reference proteome</keyword>
<dbReference type="Proteomes" id="UP001165083">
    <property type="component" value="Unassembled WGS sequence"/>
</dbReference>
<dbReference type="GO" id="GO:0005576">
    <property type="term" value="C:extracellular region"/>
    <property type="evidence" value="ECO:0007669"/>
    <property type="project" value="UniProtKB-SubCell"/>
</dbReference>